<sequence>MIFIENGISRKASWSHIQSLYEWDKPTRYFNIFTKLTDAHIVPSKIKKMKVKNCTQVFSRSVGNFMQCLIDAGSSVLTKEAEGTAKAFLFFAKLLDNFNGSSSHAQEGHELRCVTNTSPHHNFWTEAKIFLQTMKFECCTTKQHSVPPSLKNWVWTIFLEILIVLIKISRNEARDFFLLHSVSWCA</sequence>
<comment type="caution">
    <text evidence="2">The sequence shown here is derived from an EMBL/GenBank/DDBJ whole genome shotgun (WGS) entry which is preliminary data.</text>
</comment>
<keyword evidence="3" id="KW-1185">Reference proteome</keyword>
<evidence type="ECO:0000259" key="1">
    <source>
        <dbReference type="Pfam" id="PF21788"/>
    </source>
</evidence>
<proteinExistence type="predicted"/>
<evidence type="ECO:0000313" key="3">
    <source>
        <dbReference type="Proteomes" id="UP001458880"/>
    </source>
</evidence>
<dbReference type="EMBL" id="JASPKY010000411">
    <property type="protein sequence ID" value="KAK9701594.1"/>
    <property type="molecule type" value="Genomic_DNA"/>
</dbReference>
<protein>
    <recommendedName>
        <fullName evidence="1">Transposable element P transposase-like GTP-binding insertion domain-containing protein</fullName>
    </recommendedName>
</protein>
<evidence type="ECO:0000313" key="2">
    <source>
        <dbReference type="EMBL" id="KAK9701594.1"/>
    </source>
</evidence>
<dbReference type="Pfam" id="PF21788">
    <property type="entry name" value="TNP-like_GBD"/>
    <property type="match status" value="1"/>
</dbReference>
<dbReference type="AlphaFoldDB" id="A0AAW1JEK9"/>
<dbReference type="Proteomes" id="UP001458880">
    <property type="component" value="Unassembled WGS sequence"/>
</dbReference>
<dbReference type="InterPro" id="IPR048366">
    <property type="entry name" value="TNP-like_GBD"/>
</dbReference>
<name>A0AAW1JEK9_POPJA</name>
<organism evidence="2 3">
    <name type="scientific">Popillia japonica</name>
    <name type="common">Japanese beetle</name>
    <dbReference type="NCBI Taxonomy" id="7064"/>
    <lineage>
        <taxon>Eukaryota</taxon>
        <taxon>Metazoa</taxon>
        <taxon>Ecdysozoa</taxon>
        <taxon>Arthropoda</taxon>
        <taxon>Hexapoda</taxon>
        <taxon>Insecta</taxon>
        <taxon>Pterygota</taxon>
        <taxon>Neoptera</taxon>
        <taxon>Endopterygota</taxon>
        <taxon>Coleoptera</taxon>
        <taxon>Polyphaga</taxon>
        <taxon>Scarabaeiformia</taxon>
        <taxon>Scarabaeidae</taxon>
        <taxon>Rutelinae</taxon>
        <taxon>Popillia</taxon>
    </lineage>
</organism>
<gene>
    <name evidence="2" type="ORF">QE152_g30470</name>
</gene>
<accession>A0AAW1JEK9</accession>
<feature type="domain" description="Transposable element P transposase-like GTP-binding insertion" evidence="1">
    <location>
        <begin position="10"/>
        <end position="106"/>
    </location>
</feature>
<reference evidence="2 3" key="1">
    <citation type="journal article" date="2024" name="BMC Genomics">
        <title>De novo assembly and annotation of Popillia japonica's genome with initial clues to its potential as an invasive pest.</title>
        <authorList>
            <person name="Cucini C."/>
            <person name="Boschi S."/>
            <person name="Funari R."/>
            <person name="Cardaioli E."/>
            <person name="Iannotti N."/>
            <person name="Marturano G."/>
            <person name="Paoli F."/>
            <person name="Bruttini M."/>
            <person name="Carapelli A."/>
            <person name="Frati F."/>
            <person name="Nardi F."/>
        </authorList>
    </citation>
    <scope>NUCLEOTIDE SEQUENCE [LARGE SCALE GENOMIC DNA]</scope>
    <source>
        <strain evidence="2">DMR45628</strain>
    </source>
</reference>